<dbReference type="RefSeq" id="WP_345523923.1">
    <property type="nucleotide sequence ID" value="NZ_BAABKM010000005.1"/>
</dbReference>
<evidence type="ECO:0008006" key="4">
    <source>
        <dbReference type="Google" id="ProtNLM"/>
    </source>
</evidence>
<gene>
    <name evidence="2" type="ORF">GCM10023349_44460</name>
</gene>
<protein>
    <recommendedName>
        <fullName evidence="4">Poly-beta-1,6-N-acetyl-D-glucosamine biosynthesis protein PgaD</fullName>
    </recommendedName>
</protein>
<dbReference type="Proteomes" id="UP001499974">
    <property type="component" value="Unassembled WGS sequence"/>
</dbReference>
<evidence type="ECO:0000256" key="1">
    <source>
        <dbReference type="SAM" id="Phobius"/>
    </source>
</evidence>
<feature type="transmembrane region" description="Helical" evidence="1">
    <location>
        <begin position="35"/>
        <end position="58"/>
    </location>
</feature>
<accession>A0ABP8Y3X0</accession>
<keyword evidence="1" id="KW-1133">Transmembrane helix</keyword>
<name>A0ABP8Y3X0_9ACTN</name>
<keyword evidence="1" id="KW-0812">Transmembrane</keyword>
<comment type="caution">
    <text evidence="2">The sequence shown here is derived from an EMBL/GenBank/DDBJ whole genome shotgun (WGS) entry which is preliminary data.</text>
</comment>
<proteinExistence type="predicted"/>
<keyword evidence="1" id="KW-0472">Membrane</keyword>
<dbReference type="EMBL" id="BAABKM010000005">
    <property type="protein sequence ID" value="GAA4719531.1"/>
    <property type="molecule type" value="Genomic_DNA"/>
</dbReference>
<reference evidence="3" key="1">
    <citation type="journal article" date="2019" name="Int. J. Syst. Evol. Microbiol.">
        <title>The Global Catalogue of Microorganisms (GCM) 10K type strain sequencing project: providing services to taxonomists for standard genome sequencing and annotation.</title>
        <authorList>
            <consortium name="The Broad Institute Genomics Platform"/>
            <consortium name="The Broad Institute Genome Sequencing Center for Infectious Disease"/>
            <person name="Wu L."/>
            <person name="Ma J."/>
        </authorList>
    </citation>
    <scope>NUCLEOTIDE SEQUENCE [LARGE SCALE GENOMIC DNA]</scope>
    <source>
        <strain evidence="3">JCM 18531</strain>
    </source>
</reference>
<keyword evidence="3" id="KW-1185">Reference proteome</keyword>
<organism evidence="2 3">
    <name type="scientific">Nocardioides conyzicola</name>
    <dbReference type="NCBI Taxonomy" id="1651781"/>
    <lineage>
        <taxon>Bacteria</taxon>
        <taxon>Bacillati</taxon>
        <taxon>Actinomycetota</taxon>
        <taxon>Actinomycetes</taxon>
        <taxon>Propionibacteriales</taxon>
        <taxon>Nocardioidaceae</taxon>
        <taxon>Nocardioides</taxon>
    </lineage>
</organism>
<feature type="transmembrane region" description="Helical" evidence="1">
    <location>
        <begin position="78"/>
        <end position="99"/>
    </location>
</feature>
<evidence type="ECO:0000313" key="3">
    <source>
        <dbReference type="Proteomes" id="UP001499974"/>
    </source>
</evidence>
<sequence>MTSRPSYVVHEVTEKDVTVEWFFGPGHLRTKVFQVVWVLVSWFFVVLPVFITASSLLHRHDEGGWWSYQEGFDMWDRTVFLLGILFVAFVLIFLGLHLLDRTSATARNARREYDERRLALRLEIAETWYSDKYGPRADRVVRRSVQIQPYGDIETYELRGLYRANGVD</sequence>
<evidence type="ECO:0000313" key="2">
    <source>
        <dbReference type="EMBL" id="GAA4719531.1"/>
    </source>
</evidence>